<evidence type="ECO:0000259" key="8">
    <source>
        <dbReference type="PROSITE" id="PS50928"/>
    </source>
</evidence>
<keyword evidence="5 7" id="KW-1133">Transmembrane helix</keyword>
<organism evidence="9 10">
    <name type="scientific">Robinsoniella peoriensis</name>
    <dbReference type="NCBI Taxonomy" id="180332"/>
    <lineage>
        <taxon>Bacteria</taxon>
        <taxon>Bacillati</taxon>
        <taxon>Bacillota</taxon>
        <taxon>Clostridia</taxon>
        <taxon>Lachnospirales</taxon>
        <taxon>Lachnospiraceae</taxon>
        <taxon>Robinsoniella</taxon>
    </lineage>
</organism>
<dbReference type="RefSeq" id="WP_044293491.1">
    <property type="nucleotide sequence ID" value="NZ_CABMJZ010000006.1"/>
</dbReference>
<keyword evidence="10" id="KW-1185">Reference proteome</keyword>
<feature type="transmembrane region" description="Helical" evidence="7">
    <location>
        <begin position="214"/>
        <end position="234"/>
    </location>
</feature>
<keyword evidence="2 7" id="KW-0813">Transport</keyword>
<dbReference type="AlphaFoldDB" id="A0A4U8Q7B4"/>
<feature type="transmembrane region" description="Helical" evidence="7">
    <location>
        <begin position="111"/>
        <end position="131"/>
    </location>
</feature>
<feature type="transmembrane region" description="Helical" evidence="7">
    <location>
        <begin position="273"/>
        <end position="295"/>
    </location>
</feature>
<protein>
    <submittedName>
        <fullName evidence="9">Lactose transport system permease protein LacF</fullName>
    </submittedName>
</protein>
<dbReference type="GO" id="GO:0055085">
    <property type="term" value="P:transmembrane transport"/>
    <property type="evidence" value="ECO:0007669"/>
    <property type="project" value="InterPro"/>
</dbReference>
<dbReference type="OrthoDB" id="9809173at2"/>
<reference evidence="9 10" key="1">
    <citation type="journal article" date="2019" name="Anaerobe">
        <title>Detection of Robinsoniella peoriensis in multiple bone samples of a trauma patient.</title>
        <authorList>
            <person name="Schrottner P."/>
            <person name="Hartwich K."/>
            <person name="Bunk B."/>
            <person name="Schober I."/>
            <person name="Helbig S."/>
            <person name="Rudolph W.W."/>
            <person name="Gunzer F."/>
        </authorList>
    </citation>
    <scope>NUCLEOTIDE SEQUENCE [LARGE SCALE GENOMIC DNA]</scope>
    <source>
        <strain evidence="9 10">DSM 106044</strain>
    </source>
</reference>
<dbReference type="PROSITE" id="PS50928">
    <property type="entry name" value="ABC_TM1"/>
    <property type="match status" value="1"/>
</dbReference>
<dbReference type="EMBL" id="QGQD01000055">
    <property type="protein sequence ID" value="TLD00399.1"/>
    <property type="molecule type" value="Genomic_DNA"/>
</dbReference>
<feature type="transmembrane region" description="Helical" evidence="7">
    <location>
        <begin position="77"/>
        <end position="99"/>
    </location>
</feature>
<evidence type="ECO:0000256" key="6">
    <source>
        <dbReference type="ARBA" id="ARBA00023136"/>
    </source>
</evidence>
<dbReference type="PANTHER" id="PTHR30193">
    <property type="entry name" value="ABC TRANSPORTER PERMEASE PROTEIN"/>
    <property type="match status" value="1"/>
</dbReference>
<dbReference type="CDD" id="cd06261">
    <property type="entry name" value="TM_PBP2"/>
    <property type="match status" value="1"/>
</dbReference>
<dbReference type="InterPro" id="IPR035906">
    <property type="entry name" value="MetI-like_sf"/>
</dbReference>
<evidence type="ECO:0000313" key="9">
    <source>
        <dbReference type="EMBL" id="TLD00399.1"/>
    </source>
</evidence>
<comment type="similarity">
    <text evidence="7">Belongs to the binding-protein-dependent transport system permease family.</text>
</comment>
<dbReference type="Gene3D" id="1.10.3720.10">
    <property type="entry name" value="MetI-like"/>
    <property type="match status" value="1"/>
</dbReference>
<name>A0A4U8Q7B4_9FIRM</name>
<comment type="subcellular location">
    <subcellularLocation>
        <location evidence="1 7">Cell membrane</location>
        <topology evidence="1 7">Multi-pass membrane protein</topology>
    </subcellularLocation>
</comment>
<evidence type="ECO:0000256" key="5">
    <source>
        <dbReference type="ARBA" id="ARBA00022989"/>
    </source>
</evidence>
<dbReference type="Pfam" id="PF00528">
    <property type="entry name" value="BPD_transp_1"/>
    <property type="match status" value="1"/>
</dbReference>
<keyword evidence="3" id="KW-1003">Cell membrane</keyword>
<dbReference type="SUPFAM" id="SSF161098">
    <property type="entry name" value="MetI-like"/>
    <property type="match status" value="1"/>
</dbReference>
<dbReference type="InterPro" id="IPR000515">
    <property type="entry name" value="MetI-like"/>
</dbReference>
<dbReference type="PANTHER" id="PTHR30193:SF37">
    <property type="entry name" value="INNER MEMBRANE ABC TRANSPORTER PERMEASE PROTEIN YCJO"/>
    <property type="match status" value="1"/>
</dbReference>
<dbReference type="GO" id="GO:0005886">
    <property type="term" value="C:plasma membrane"/>
    <property type="evidence" value="ECO:0007669"/>
    <property type="project" value="UniProtKB-SubCell"/>
</dbReference>
<dbReference type="InterPro" id="IPR051393">
    <property type="entry name" value="ABC_transporter_permease"/>
</dbReference>
<keyword evidence="6 7" id="KW-0472">Membrane</keyword>
<feature type="domain" description="ABC transmembrane type-1" evidence="8">
    <location>
        <begin position="73"/>
        <end position="294"/>
    </location>
</feature>
<keyword evidence="4 7" id="KW-0812">Transmembrane</keyword>
<sequence length="305" mass="35024">MKKKRNTLTKWPYLFLFPYFAFYFLFFIFPTIYSFIISFTDWDSIAGVTQRKFVGFLNYIRLFTKDKIFFKSLGNTFFFMIIYIPLLILGGLLLAVLLYKLKKTSRLFQTINVLPYITTPVAIGIIFSFMFDWSTGIVNNLLIKLGVLIEGINWLGDGATARIIVIFLIVWKNLGYYLLIYLAGLSTIPEDISEAAMVDGANKVQIFWRITFPYLKPITIFLTLTSIISGFQLFDEPYLLFSNINSSVGGPERSCLTSMMYFFDQTFKSSTKLGYGAAVSYGIFIVVLIVSLIVSRVINRKEESR</sequence>
<comment type="caution">
    <text evidence="9">The sequence shown here is derived from an EMBL/GenBank/DDBJ whole genome shotgun (WGS) entry which is preliminary data.</text>
</comment>
<dbReference type="SUPFAM" id="SSF160964">
    <property type="entry name" value="MalF N-terminal region-like"/>
    <property type="match status" value="1"/>
</dbReference>
<proteinExistence type="inferred from homology"/>
<dbReference type="Proteomes" id="UP000306509">
    <property type="component" value="Unassembled WGS sequence"/>
</dbReference>
<evidence type="ECO:0000256" key="3">
    <source>
        <dbReference type="ARBA" id="ARBA00022475"/>
    </source>
</evidence>
<evidence type="ECO:0000313" key="10">
    <source>
        <dbReference type="Proteomes" id="UP000306509"/>
    </source>
</evidence>
<evidence type="ECO:0000256" key="1">
    <source>
        <dbReference type="ARBA" id="ARBA00004651"/>
    </source>
</evidence>
<accession>A0A4U8Q7B4</accession>
<dbReference type="STRING" id="180332.GCA_000797495_04071"/>
<evidence type="ECO:0000256" key="2">
    <source>
        <dbReference type="ARBA" id="ARBA00022448"/>
    </source>
</evidence>
<evidence type="ECO:0000256" key="7">
    <source>
        <dbReference type="RuleBase" id="RU363032"/>
    </source>
</evidence>
<evidence type="ECO:0000256" key="4">
    <source>
        <dbReference type="ARBA" id="ARBA00022692"/>
    </source>
</evidence>
<feature type="transmembrane region" description="Helical" evidence="7">
    <location>
        <begin position="12"/>
        <end position="36"/>
    </location>
</feature>
<gene>
    <name evidence="9" type="primary">lacF_19</name>
    <name evidence="9" type="ORF">DSM106044_02707</name>
</gene>